<organism evidence="2 3">
    <name type="scientific">Diploscapter pachys</name>
    <dbReference type="NCBI Taxonomy" id="2018661"/>
    <lineage>
        <taxon>Eukaryota</taxon>
        <taxon>Metazoa</taxon>
        <taxon>Ecdysozoa</taxon>
        <taxon>Nematoda</taxon>
        <taxon>Chromadorea</taxon>
        <taxon>Rhabditida</taxon>
        <taxon>Rhabditina</taxon>
        <taxon>Rhabditomorpha</taxon>
        <taxon>Rhabditoidea</taxon>
        <taxon>Rhabditidae</taxon>
        <taxon>Diploscapter</taxon>
    </lineage>
</organism>
<reference evidence="2 3" key="1">
    <citation type="journal article" date="2017" name="Curr. Biol.">
        <title>Genome architecture and evolution of a unichromosomal asexual nematode.</title>
        <authorList>
            <person name="Fradin H."/>
            <person name="Zegar C."/>
            <person name="Gutwein M."/>
            <person name="Lucas J."/>
            <person name="Kovtun M."/>
            <person name="Corcoran D."/>
            <person name="Baugh L.R."/>
            <person name="Kiontke K."/>
            <person name="Gunsalus K."/>
            <person name="Fitch D.H."/>
            <person name="Piano F."/>
        </authorList>
    </citation>
    <scope>NUCLEOTIDE SEQUENCE [LARGE SCALE GENOMIC DNA]</scope>
    <source>
        <strain evidence="2">PF1309</strain>
    </source>
</reference>
<proteinExistence type="predicted"/>
<keyword evidence="3" id="KW-1185">Reference proteome</keyword>
<gene>
    <name evidence="2" type="ORF">WR25_06492</name>
</gene>
<evidence type="ECO:0000313" key="2">
    <source>
        <dbReference type="EMBL" id="PAV56038.1"/>
    </source>
</evidence>
<dbReference type="Proteomes" id="UP000218231">
    <property type="component" value="Unassembled WGS sequence"/>
</dbReference>
<dbReference type="AlphaFoldDB" id="A0A2A2J2K0"/>
<name>A0A2A2J2K0_9BILA</name>
<comment type="caution">
    <text evidence="2">The sequence shown here is derived from an EMBL/GenBank/DDBJ whole genome shotgun (WGS) entry which is preliminary data.</text>
</comment>
<protein>
    <submittedName>
        <fullName evidence="2">Uncharacterized protein</fullName>
    </submittedName>
</protein>
<evidence type="ECO:0000256" key="1">
    <source>
        <dbReference type="SAM" id="MobiDB-lite"/>
    </source>
</evidence>
<accession>A0A2A2J2K0</accession>
<dbReference type="EMBL" id="LIAE01010728">
    <property type="protein sequence ID" value="PAV56038.1"/>
    <property type="molecule type" value="Genomic_DNA"/>
</dbReference>
<evidence type="ECO:0000313" key="3">
    <source>
        <dbReference type="Proteomes" id="UP000218231"/>
    </source>
</evidence>
<feature type="region of interest" description="Disordered" evidence="1">
    <location>
        <begin position="24"/>
        <end position="55"/>
    </location>
</feature>
<sequence length="102" mass="11589">MSSEELSPSMHKLEAELNEGRFERFVAEKGKGERKGGDKLGMESRKQKHQQTRETCRACLDERGAKKERLTQSNQSKSKGEREYGIFGYLSQGLITSFTVES</sequence>